<feature type="transmembrane region" description="Helical" evidence="5">
    <location>
        <begin position="191"/>
        <end position="214"/>
    </location>
</feature>
<dbReference type="EMBL" id="JNBR01000132">
    <property type="protein sequence ID" value="OQR96717.1"/>
    <property type="molecule type" value="Genomic_DNA"/>
</dbReference>
<dbReference type="Gene3D" id="3.30.750.24">
    <property type="entry name" value="STAS domain"/>
    <property type="match status" value="1"/>
</dbReference>
<dbReference type="CDD" id="cd00038">
    <property type="entry name" value="CAP_ED"/>
    <property type="match status" value="1"/>
</dbReference>
<dbReference type="Proteomes" id="UP000243579">
    <property type="component" value="Unassembled WGS sequence"/>
</dbReference>
<keyword evidence="2 5" id="KW-0812">Transmembrane</keyword>
<evidence type="ECO:0000259" key="7">
    <source>
        <dbReference type="PROSITE" id="PS50801"/>
    </source>
</evidence>
<dbReference type="PANTHER" id="PTHR43310">
    <property type="entry name" value="SULFATE TRANSPORTER YBAR-RELATED"/>
    <property type="match status" value="1"/>
</dbReference>
<evidence type="ECO:0000256" key="3">
    <source>
        <dbReference type="ARBA" id="ARBA00022989"/>
    </source>
</evidence>
<feature type="transmembrane region" description="Helical" evidence="5">
    <location>
        <begin position="433"/>
        <end position="453"/>
    </location>
</feature>
<comment type="caution">
    <text evidence="8">The sequence shown here is derived from an EMBL/GenBank/DDBJ whole genome shotgun (WGS) entry which is preliminary data.</text>
</comment>
<dbReference type="Pfam" id="PF00027">
    <property type="entry name" value="cNMP_binding"/>
    <property type="match status" value="1"/>
</dbReference>
<feature type="transmembrane region" description="Helical" evidence="5">
    <location>
        <begin position="136"/>
        <end position="155"/>
    </location>
</feature>
<dbReference type="SUPFAM" id="SSF51206">
    <property type="entry name" value="cAMP-binding domain-like"/>
    <property type="match status" value="1"/>
</dbReference>
<dbReference type="PANTHER" id="PTHR43310:SF4">
    <property type="entry name" value="AFR304WP"/>
    <property type="match status" value="1"/>
</dbReference>
<dbReference type="GO" id="GO:0016020">
    <property type="term" value="C:membrane"/>
    <property type="evidence" value="ECO:0007669"/>
    <property type="project" value="UniProtKB-SubCell"/>
</dbReference>
<dbReference type="PROSITE" id="PS50042">
    <property type="entry name" value="CNMP_BINDING_3"/>
    <property type="match status" value="1"/>
</dbReference>
<dbReference type="InterPro" id="IPR011547">
    <property type="entry name" value="SLC26A/SulP_dom"/>
</dbReference>
<evidence type="ECO:0000256" key="5">
    <source>
        <dbReference type="SAM" id="Phobius"/>
    </source>
</evidence>
<comment type="subcellular location">
    <subcellularLocation>
        <location evidence="1">Membrane</location>
        <topology evidence="1">Multi-pass membrane protein</topology>
    </subcellularLocation>
</comment>
<dbReference type="SUPFAM" id="SSF52091">
    <property type="entry name" value="SpoIIaa-like"/>
    <property type="match status" value="1"/>
</dbReference>
<feature type="transmembrane region" description="Helical" evidence="5">
    <location>
        <begin position="270"/>
        <end position="288"/>
    </location>
</feature>
<dbReference type="CDD" id="cd07042">
    <property type="entry name" value="STAS_SulP_like_sulfate_transporter"/>
    <property type="match status" value="1"/>
</dbReference>
<evidence type="ECO:0000313" key="8">
    <source>
        <dbReference type="EMBL" id="OQR96717.1"/>
    </source>
</evidence>
<dbReference type="InterPro" id="IPR036513">
    <property type="entry name" value="STAS_dom_sf"/>
</dbReference>
<dbReference type="STRING" id="1202772.A0A1V9ZFJ5"/>
<evidence type="ECO:0000256" key="1">
    <source>
        <dbReference type="ARBA" id="ARBA00004141"/>
    </source>
</evidence>
<dbReference type="InterPro" id="IPR052706">
    <property type="entry name" value="Membrane-Transporter-like"/>
</dbReference>
<dbReference type="InterPro" id="IPR002645">
    <property type="entry name" value="STAS_dom"/>
</dbReference>
<dbReference type="PROSITE" id="PS50801">
    <property type="entry name" value="STAS"/>
    <property type="match status" value="1"/>
</dbReference>
<keyword evidence="9" id="KW-1185">Reference proteome</keyword>
<dbReference type="AlphaFoldDB" id="A0A1V9ZFJ5"/>
<keyword evidence="3 5" id="KW-1133">Transmembrane helix</keyword>
<evidence type="ECO:0000313" key="9">
    <source>
        <dbReference type="Proteomes" id="UP000243579"/>
    </source>
</evidence>
<sequence length="836" mass="92023">MNETTSLLRASVSAENLAAAMDEVVLAMPQVRSAPDMAAMAEKSRRTEKALFKTPPLRMDYDHHDISMCTSPLERSLVGEALRRQPSMREEKTTPMTVVKSLPSVLIAVLLNLMICIPFGLSFFPLEWESMPAPRAIGIQMFLLTTVICQFIFAARSSFDCSVGMMMVENVPFMHTLSMSILKDVGMDSPAALPTILVTYALSTVVVGVLFYALGHFRLGSIVYLFPKHIIIGAIGGIGAFVVQSGIQNATGVSFEWTYEGLVRLAQPDILWLWIVSVILVLLLGVLLRFNHSPLCSPFFFVSIPPLFYVALLVCGIPVEAARANGWFFDKPPAVPFYALWTYYDFSVVEWSVIPKQMGTLVGLSLFSLMHVPINIPSLSLTTGLEVDINEELKAHGISNTLGGVCGSVQNYLCYSTSALYYKCGGGGRLQSFLIGAILSVFFFTGPSAVAYVPRCMAGCLMIHVGLDLCKEAVVDTYHELDLFEYTNVWIIALTMTFWGMNEGLAVGALLACITFVVQSAPAGPLRGSMSAATLRSTAWRSTADLEILDCMMRNVHVVQLKGHLFFGNIHKLSEYVATLLESQPQLEYLVVDFTLVVALDSSAADRLTKLKHVCSAHDVHLVFTAIPPAYERFKKSMVASFGSQKTKSTCLFHAAEDLNGAIEWCESGLLRQYKILHTPVALSPVPEKPAFVSRLEVLCPHESPEVIQALLGYFEQQVLETGACVWRQGDSSNSSMILAEGRLQAIVEEEAGTTEDIPVGALVGELCLLTGEKRKTSMYATEPSVVYVLTLAKFQEMLHKDSYLAFLFQGIALRYVSLRLQYVGNRIWESKCIPI</sequence>
<evidence type="ECO:0000256" key="2">
    <source>
        <dbReference type="ARBA" id="ARBA00022692"/>
    </source>
</evidence>
<reference evidence="8 9" key="1">
    <citation type="journal article" date="2014" name="Genome Biol. Evol.">
        <title>The secreted proteins of Achlya hypogyna and Thraustotheca clavata identify the ancestral oomycete secretome and reveal gene acquisitions by horizontal gene transfer.</title>
        <authorList>
            <person name="Misner I."/>
            <person name="Blouin N."/>
            <person name="Leonard G."/>
            <person name="Richards T.A."/>
            <person name="Lane C.E."/>
        </authorList>
    </citation>
    <scope>NUCLEOTIDE SEQUENCE [LARGE SCALE GENOMIC DNA]</scope>
    <source>
        <strain evidence="8 9">ATCC 48635</strain>
    </source>
</reference>
<dbReference type="Gene3D" id="2.60.120.10">
    <property type="entry name" value="Jelly Rolls"/>
    <property type="match status" value="1"/>
</dbReference>
<feature type="transmembrane region" description="Helical" evidence="5">
    <location>
        <begin position="105"/>
        <end position="124"/>
    </location>
</feature>
<protein>
    <submittedName>
        <fullName evidence="8">Sulfate Permease (SulP) Family</fullName>
    </submittedName>
</protein>
<dbReference type="InterPro" id="IPR000595">
    <property type="entry name" value="cNMP-bd_dom"/>
</dbReference>
<dbReference type="Pfam" id="PF00916">
    <property type="entry name" value="Sulfate_transp"/>
    <property type="match status" value="1"/>
</dbReference>
<dbReference type="OrthoDB" id="409725at2759"/>
<dbReference type="InterPro" id="IPR018490">
    <property type="entry name" value="cNMP-bd_dom_sf"/>
</dbReference>
<name>A0A1V9ZFJ5_ACHHY</name>
<feature type="transmembrane region" description="Helical" evidence="5">
    <location>
        <begin position="300"/>
        <end position="319"/>
    </location>
</feature>
<feature type="domain" description="Cyclic nucleotide-binding" evidence="6">
    <location>
        <begin position="699"/>
        <end position="799"/>
    </location>
</feature>
<keyword evidence="4 5" id="KW-0472">Membrane</keyword>
<dbReference type="Pfam" id="PF01740">
    <property type="entry name" value="STAS"/>
    <property type="match status" value="1"/>
</dbReference>
<dbReference type="InterPro" id="IPR014710">
    <property type="entry name" value="RmlC-like_jellyroll"/>
</dbReference>
<gene>
    <name evidence="8" type="ORF">ACHHYP_13764</name>
</gene>
<feature type="transmembrane region" description="Helical" evidence="5">
    <location>
        <begin position="226"/>
        <end position="247"/>
    </location>
</feature>
<proteinExistence type="predicted"/>
<evidence type="ECO:0000256" key="4">
    <source>
        <dbReference type="ARBA" id="ARBA00023136"/>
    </source>
</evidence>
<feature type="domain" description="STAS" evidence="7">
    <location>
        <begin position="555"/>
        <end position="638"/>
    </location>
</feature>
<accession>A0A1V9ZFJ5</accession>
<organism evidence="8 9">
    <name type="scientific">Achlya hypogyna</name>
    <name type="common">Oomycete</name>
    <name type="synonym">Protoachlya hypogyna</name>
    <dbReference type="NCBI Taxonomy" id="1202772"/>
    <lineage>
        <taxon>Eukaryota</taxon>
        <taxon>Sar</taxon>
        <taxon>Stramenopiles</taxon>
        <taxon>Oomycota</taxon>
        <taxon>Saprolegniomycetes</taxon>
        <taxon>Saprolegniales</taxon>
        <taxon>Achlyaceae</taxon>
        <taxon>Achlya</taxon>
    </lineage>
</organism>
<evidence type="ECO:0000259" key="6">
    <source>
        <dbReference type="PROSITE" id="PS50042"/>
    </source>
</evidence>